<evidence type="ECO:0000256" key="6">
    <source>
        <dbReference type="PROSITE-ProRule" id="PRU00169"/>
    </source>
</evidence>
<dbReference type="InterPro" id="IPR001867">
    <property type="entry name" value="OmpR/PhoB-type_DNA-bd"/>
</dbReference>
<name>A0A157SDU4_9BORD</name>
<dbReference type="PROSITE" id="PS51755">
    <property type="entry name" value="OMPR_PHOB"/>
    <property type="match status" value="1"/>
</dbReference>
<sequence>MPQLLLVDDDSANAESLGDYLAGLGFEIDFAHSGQACIELVLRGAYDAIIMDMMMPGLDGVATCQRLRQRHGRHIPILFLSASDALQDKIEGFRAGADDYLVKPAHPEELRWRLQAILRRVQAGGSAQQTLGELVIDARMQQVYRNGIPIALTQTPFRLFQALADAAPRALTKAQLENLLWEQATPASLPLRTHIYRLRQAIDAPFEHALLRTVHGVGYRLAIPD</sequence>
<gene>
    <name evidence="10" type="primary">mprA_2</name>
    <name evidence="10" type="ORF">SAMEA3906487_01317</name>
</gene>
<dbReference type="GO" id="GO:0032993">
    <property type="term" value="C:protein-DNA complex"/>
    <property type="evidence" value="ECO:0007669"/>
    <property type="project" value="TreeGrafter"/>
</dbReference>
<feature type="domain" description="OmpR/PhoB-type" evidence="9">
    <location>
        <begin position="126"/>
        <end position="223"/>
    </location>
</feature>
<organism evidence="10 11">
    <name type="scientific">Bordetella trematum</name>
    <dbReference type="NCBI Taxonomy" id="123899"/>
    <lineage>
        <taxon>Bacteria</taxon>
        <taxon>Pseudomonadati</taxon>
        <taxon>Pseudomonadota</taxon>
        <taxon>Betaproteobacteria</taxon>
        <taxon>Burkholderiales</taxon>
        <taxon>Alcaligenaceae</taxon>
        <taxon>Bordetella</taxon>
    </lineage>
</organism>
<evidence type="ECO:0000256" key="2">
    <source>
        <dbReference type="ARBA" id="ARBA00023012"/>
    </source>
</evidence>
<keyword evidence="5" id="KW-0804">Transcription</keyword>
<dbReference type="PANTHER" id="PTHR48111">
    <property type="entry name" value="REGULATOR OF RPOS"/>
    <property type="match status" value="1"/>
</dbReference>
<dbReference type="Pfam" id="PF00486">
    <property type="entry name" value="Trans_reg_C"/>
    <property type="match status" value="1"/>
</dbReference>
<dbReference type="RefSeq" id="WP_033535205.1">
    <property type="nucleotide sequence ID" value="NZ_CP016340.1"/>
</dbReference>
<evidence type="ECO:0000259" key="8">
    <source>
        <dbReference type="PROSITE" id="PS50110"/>
    </source>
</evidence>
<evidence type="ECO:0000313" key="11">
    <source>
        <dbReference type="Proteomes" id="UP000076825"/>
    </source>
</evidence>
<keyword evidence="1 6" id="KW-0597">Phosphoprotein</keyword>
<dbReference type="PANTHER" id="PTHR48111:SF22">
    <property type="entry name" value="REGULATOR OF RPOS"/>
    <property type="match status" value="1"/>
</dbReference>
<keyword evidence="4 7" id="KW-0238">DNA-binding</keyword>
<evidence type="ECO:0000256" key="3">
    <source>
        <dbReference type="ARBA" id="ARBA00023015"/>
    </source>
</evidence>
<dbReference type="GO" id="GO:0000976">
    <property type="term" value="F:transcription cis-regulatory region binding"/>
    <property type="evidence" value="ECO:0007669"/>
    <property type="project" value="TreeGrafter"/>
</dbReference>
<keyword evidence="11" id="KW-1185">Reference proteome</keyword>
<keyword evidence="2" id="KW-0902">Two-component regulatory system</keyword>
<evidence type="ECO:0000256" key="1">
    <source>
        <dbReference type="ARBA" id="ARBA00022553"/>
    </source>
</evidence>
<feature type="domain" description="Response regulatory" evidence="8">
    <location>
        <begin position="3"/>
        <end position="118"/>
    </location>
</feature>
<dbReference type="SMART" id="SM00862">
    <property type="entry name" value="Trans_reg_C"/>
    <property type="match status" value="1"/>
</dbReference>
<dbReference type="PROSITE" id="PS50110">
    <property type="entry name" value="RESPONSE_REGULATORY"/>
    <property type="match status" value="1"/>
</dbReference>
<dbReference type="KEGG" id="btrm:SAMEA390648701317"/>
<dbReference type="CDD" id="cd00383">
    <property type="entry name" value="trans_reg_C"/>
    <property type="match status" value="1"/>
</dbReference>
<evidence type="ECO:0000256" key="7">
    <source>
        <dbReference type="PROSITE-ProRule" id="PRU01091"/>
    </source>
</evidence>
<keyword evidence="3" id="KW-0805">Transcription regulation</keyword>
<dbReference type="SUPFAM" id="SSF52172">
    <property type="entry name" value="CheY-like"/>
    <property type="match status" value="1"/>
</dbReference>
<evidence type="ECO:0000256" key="4">
    <source>
        <dbReference type="ARBA" id="ARBA00023125"/>
    </source>
</evidence>
<dbReference type="CDD" id="cd17574">
    <property type="entry name" value="REC_OmpR"/>
    <property type="match status" value="1"/>
</dbReference>
<proteinExistence type="predicted"/>
<dbReference type="InterPro" id="IPR001789">
    <property type="entry name" value="Sig_transdc_resp-reg_receiver"/>
</dbReference>
<dbReference type="AlphaFoldDB" id="A0A157SDU4"/>
<dbReference type="Gene3D" id="1.10.10.10">
    <property type="entry name" value="Winged helix-like DNA-binding domain superfamily/Winged helix DNA-binding domain"/>
    <property type="match status" value="1"/>
</dbReference>
<feature type="modified residue" description="4-aspartylphosphate" evidence="6">
    <location>
        <position position="52"/>
    </location>
</feature>
<dbReference type="SMART" id="SM00448">
    <property type="entry name" value="REC"/>
    <property type="match status" value="1"/>
</dbReference>
<dbReference type="EMBL" id="LT546645">
    <property type="protein sequence ID" value="SAI68539.1"/>
    <property type="molecule type" value="Genomic_DNA"/>
</dbReference>
<dbReference type="Pfam" id="PF00072">
    <property type="entry name" value="Response_reg"/>
    <property type="match status" value="1"/>
</dbReference>
<dbReference type="InterPro" id="IPR039420">
    <property type="entry name" value="WalR-like"/>
</dbReference>
<evidence type="ECO:0000259" key="9">
    <source>
        <dbReference type="PROSITE" id="PS51755"/>
    </source>
</evidence>
<feature type="DNA-binding region" description="OmpR/PhoB-type" evidence="7">
    <location>
        <begin position="126"/>
        <end position="223"/>
    </location>
</feature>
<protein>
    <submittedName>
        <fullName evidence="10">Two-component system response regulator</fullName>
    </submittedName>
</protein>
<dbReference type="Gene3D" id="3.40.50.2300">
    <property type="match status" value="1"/>
</dbReference>
<dbReference type="InterPro" id="IPR011006">
    <property type="entry name" value="CheY-like_superfamily"/>
</dbReference>
<accession>A0A157SDU4</accession>
<dbReference type="GO" id="GO:0000156">
    <property type="term" value="F:phosphorelay response regulator activity"/>
    <property type="evidence" value="ECO:0007669"/>
    <property type="project" value="TreeGrafter"/>
</dbReference>
<dbReference type="Proteomes" id="UP000076825">
    <property type="component" value="Chromosome 1"/>
</dbReference>
<dbReference type="GO" id="GO:0006355">
    <property type="term" value="P:regulation of DNA-templated transcription"/>
    <property type="evidence" value="ECO:0007669"/>
    <property type="project" value="InterPro"/>
</dbReference>
<reference evidence="10 11" key="1">
    <citation type="submission" date="2016-04" db="EMBL/GenBank/DDBJ databases">
        <authorList>
            <consortium name="Pathogen Informatics"/>
        </authorList>
    </citation>
    <scope>NUCLEOTIDE SEQUENCE [LARGE SCALE GENOMIC DNA]</scope>
    <source>
        <strain evidence="10 11">H044680328</strain>
    </source>
</reference>
<dbReference type="GO" id="GO:0005829">
    <property type="term" value="C:cytosol"/>
    <property type="evidence" value="ECO:0007669"/>
    <property type="project" value="TreeGrafter"/>
</dbReference>
<dbReference type="InterPro" id="IPR036388">
    <property type="entry name" value="WH-like_DNA-bd_sf"/>
</dbReference>
<dbReference type="eggNOG" id="COG0745">
    <property type="taxonomic scope" value="Bacteria"/>
</dbReference>
<dbReference type="Gene3D" id="6.10.250.690">
    <property type="match status" value="1"/>
</dbReference>
<dbReference type="PATRIC" id="fig|123899.6.peg.1293"/>
<evidence type="ECO:0000313" key="10">
    <source>
        <dbReference type="EMBL" id="SAI68539.1"/>
    </source>
</evidence>
<dbReference type="GeneID" id="56591391"/>
<evidence type="ECO:0000256" key="5">
    <source>
        <dbReference type="ARBA" id="ARBA00023163"/>
    </source>
</evidence>
<dbReference type="STRING" id="123899.SAMEA3906487_01317"/>